<reference evidence="1" key="1">
    <citation type="submission" date="2014-12" db="EMBL/GenBank/DDBJ databases">
        <title>Insight into the proteome of Arion vulgaris.</title>
        <authorList>
            <person name="Aradska J."/>
            <person name="Bulat T."/>
            <person name="Smidak R."/>
            <person name="Sarate P."/>
            <person name="Gangsoo J."/>
            <person name="Sialana F."/>
            <person name="Bilban M."/>
            <person name="Lubec G."/>
        </authorList>
    </citation>
    <scope>NUCLEOTIDE SEQUENCE</scope>
    <source>
        <tissue evidence="1">Skin</tissue>
    </source>
</reference>
<dbReference type="AlphaFoldDB" id="A0A0B7AH51"/>
<name>A0A0B7AH51_9EUPU</name>
<accession>A0A0B7AH51</accession>
<protein>
    <submittedName>
        <fullName evidence="1">Uncharacterized protein</fullName>
    </submittedName>
</protein>
<gene>
    <name evidence="1" type="primary">ORF115051</name>
</gene>
<sequence length="95" mass="11026">MGLENLLKTNSFFQSALSVMFCKAQCTNGERIIERINLISIRKNLVQLYTISERTGRTIYVLNCAKQWPKNDLTTSINSYISTDDNNKYQYIHIN</sequence>
<dbReference type="EMBL" id="HACG01032506">
    <property type="protein sequence ID" value="CEK79371.1"/>
    <property type="molecule type" value="Transcribed_RNA"/>
</dbReference>
<evidence type="ECO:0000313" key="1">
    <source>
        <dbReference type="EMBL" id="CEK79371.1"/>
    </source>
</evidence>
<proteinExistence type="predicted"/>
<organism evidence="1">
    <name type="scientific">Arion vulgaris</name>
    <dbReference type="NCBI Taxonomy" id="1028688"/>
    <lineage>
        <taxon>Eukaryota</taxon>
        <taxon>Metazoa</taxon>
        <taxon>Spiralia</taxon>
        <taxon>Lophotrochozoa</taxon>
        <taxon>Mollusca</taxon>
        <taxon>Gastropoda</taxon>
        <taxon>Heterobranchia</taxon>
        <taxon>Euthyneura</taxon>
        <taxon>Panpulmonata</taxon>
        <taxon>Eupulmonata</taxon>
        <taxon>Stylommatophora</taxon>
        <taxon>Helicina</taxon>
        <taxon>Arionoidea</taxon>
        <taxon>Arionidae</taxon>
        <taxon>Arion</taxon>
    </lineage>
</organism>